<evidence type="ECO:0000313" key="2">
    <source>
        <dbReference type="EMBL" id="EMA61869.1"/>
    </source>
</evidence>
<protein>
    <recommendedName>
        <fullName evidence="4">DUF373 family protein</fullName>
    </recommendedName>
</protein>
<dbReference type="PANTHER" id="PTHR38815:SF1">
    <property type="entry name" value="DUF373 FAMILY PROTEIN"/>
    <property type="match status" value="1"/>
</dbReference>
<keyword evidence="1" id="KW-0472">Membrane</keyword>
<keyword evidence="3" id="KW-1185">Reference proteome</keyword>
<keyword evidence="1" id="KW-1133">Transmembrane helix</keyword>
<feature type="transmembrane region" description="Helical" evidence="1">
    <location>
        <begin position="317"/>
        <end position="341"/>
    </location>
</feature>
<dbReference type="EMBL" id="AOJH01000071">
    <property type="protein sequence ID" value="EMA61869.1"/>
    <property type="molecule type" value="Genomic_DNA"/>
</dbReference>
<keyword evidence="1" id="KW-0812">Transmembrane</keyword>
<feature type="transmembrane region" description="Helical" evidence="1">
    <location>
        <begin position="208"/>
        <end position="230"/>
    </location>
</feature>
<dbReference type="Pfam" id="PF04123">
    <property type="entry name" value="DUF373"/>
    <property type="match status" value="1"/>
</dbReference>
<feature type="transmembrane region" description="Helical" evidence="1">
    <location>
        <begin position="284"/>
        <end position="305"/>
    </location>
</feature>
<evidence type="ECO:0000256" key="1">
    <source>
        <dbReference type="SAM" id="Phobius"/>
    </source>
</evidence>
<accession>M0NX74</accession>
<organism evidence="2 3">
    <name type="scientific">Halorubrum kocurii JCM 14978</name>
    <dbReference type="NCBI Taxonomy" id="1230456"/>
    <lineage>
        <taxon>Archaea</taxon>
        <taxon>Methanobacteriati</taxon>
        <taxon>Methanobacteriota</taxon>
        <taxon>Stenosarchaea group</taxon>
        <taxon>Halobacteria</taxon>
        <taxon>Halobacteriales</taxon>
        <taxon>Haloferacaceae</taxon>
        <taxon>Halorubrum</taxon>
    </lineage>
</organism>
<dbReference type="PATRIC" id="fig|1230456.3.peg.2329"/>
<dbReference type="Proteomes" id="UP000011546">
    <property type="component" value="Unassembled WGS sequence"/>
</dbReference>
<feature type="transmembrane region" description="Helical" evidence="1">
    <location>
        <begin position="242"/>
        <end position="264"/>
    </location>
</feature>
<dbReference type="AlphaFoldDB" id="M0NX74"/>
<evidence type="ECO:0008006" key="4">
    <source>
        <dbReference type="Google" id="ProtNLM"/>
    </source>
</evidence>
<gene>
    <name evidence="2" type="ORF">C468_11735</name>
</gene>
<comment type="caution">
    <text evidence="2">The sequence shown here is derived from an EMBL/GenBank/DDBJ whole genome shotgun (WGS) entry which is preliminary data.</text>
</comment>
<feature type="transmembrane region" description="Helical" evidence="1">
    <location>
        <begin position="182"/>
        <end position="202"/>
    </location>
</feature>
<dbReference type="InterPro" id="IPR007254">
    <property type="entry name" value="DUF373"/>
</dbReference>
<dbReference type="STRING" id="1230456.C468_11735"/>
<name>M0NX74_9EURY</name>
<proteinExistence type="predicted"/>
<dbReference type="PANTHER" id="PTHR38815">
    <property type="entry name" value="HYPOTHETICAL MEMBRANE PROTEIN, CONSERVED, DUF373 FAMILY"/>
    <property type="match status" value="1"/>
</dbReference>
<sequence length="401" mass="42309">MASGRTVRADPPATGSFLSGRIDSRNVTTLVICIDRSGAIGRATNVPMPVAGWEAVRSLVTDAGLSDPEDASVNCLLESLRVARDLRDEREEAVVAVVSAESDTAVGADRSIAAQLDDLVDRYDPRAAIAVVDSAEDEQVLPIVESRIPVDSVDRVVVRQARDIESTYYLLKQFLADEQLRSTILVPFGVALLLVPALFYWFSAGEAIAGVAGLLGAALLYKGLAIDRFVAGMPERVREALYAGQVSVVTYVVAGGLALVGGFFGVLSASELGDAPALVEAVEFTYAAVPWFAVAGVTAAVGRLLDELIRDEGIRTPYLNLPFVIAAVSLVVRGFAGYFLAQEAIHDPFEMGGVAVTPVQQLAAFIVGGIVVSLVGVKLASDVGTETLEDVIDADRETDGE</sequence>
<reference evidence="2 3" key="1">
    <citation type="journal article" date="2014" name="PLoS Genet.">
        <title>Phylogenetically driven sequencing of extremely halophilic archaea reveals strategies for static and dynamic osmo-response.</title>
        <authorList>
            <person name="Becker E.A."/>
            <person name="Seitzer P.M."/>
            <person name="Tritt A."/>
            <person name="Larsen D."/>
            <person name="Krusor M."/>
            <person name="Yao A.I."/>
            <person name="Wu D."/>
            <person name="Madern D."/>
            <person name="Eisen J.A."/>
            <person name="Darling A.E."/>
            <person name="Facciotti M.T."/>
        </authorList>
    </citation>
    <scope>NUCLEOTIDE SEQUENCE [LARGE SCALE GENOMIC DNA]</scope>
    <source>
        <strain evidence="2 3">JCM 14978</strain>
    </source>
</reference>
<evidence type="ECO:0000313" key="3">
    <source>
        <dbReference type="Proteomes" id="UP000011546"/>
    </source>
</evidence>
<feature type="transmembrane region" description="Helical" evidence="1">
    <location>
        <begin position="361"/>
        <end position="380"/>
    </location>
</feature>